<reference evidence="11 12" key="1">
    <citation type="submission" date="2011-08" db="EMBL/GenBank/DDBJ databases">
        <title>The Genome Sequence of Eubacteriaceae bacterium ACC19a.</title>
        <authorList>
            <consortium name="The Broad Institute Genome Sequencing Platform"/>
            <person name="Earl A."/>
            <person name="Ward D."/>
            <person name="Feldgarden M."/>
            <person name="Gevers D."/>
            <person name="Sizova M."/>
            <person name="Hazen A."/>
            <person name="Epstein S."/>
            <person name="Young S.K."/>
            <person name="Zeng Q."/>
            <person name="Gargeya S."/>
            <person name="Fitzgerald M."/>
            <person name="Haas B."/>
            <person name="Abouelleil A."/>
            <person name="Alvarado L."/>
            <person name="Arachchi H.M."/>
            <person name="Berlin A."/>
            <person name="Brown A."/>
            <person name="Chapman S.B."/>
            <person name="Chen Z."/>
            <person name="Dunbar C."/>
            <person name="Freedman E."/>
            <person name="Gearin G."/>
            <person name="Gellesch M."/>
            <person name="Goldberg J."/>
            <person name="Griggs A."/>
            <person name="Gujja S."/>
            <person name="Heiman D."/>
            <person name="Howarth C."/>
            <person name="Larson L."/>
            <person name="Lui A."/>
            <person name="MacDonald P.J.P."/>
            <person name="Montmayeur A."/>
            <person name="Murphy C."/>
            <person name="Neiman D."/>
            <person name="Pearson M."/>
            <person name="Priest M."/>
            <person name="Roberts A."/>
            <person name="Saif S."/>
            <person name="Shea T."/>
            <person name="Shenoy N."/>
            <person name="Sisk P."/>
            <person name="Stolte C."/>
            <person name="Sykes S."/>
            <person name="Wortman J."/>
            <person name="Nusbaum C."/>
            <person name="Birren B."/>
        </authorList>
    </citation>
    <scope>NUCLEOTIDE SEQUENCE [LARGE SCALE GENOMIC DNA]</scope>
    <source>
        <strain evidence="11 12">ACC19a</strain>
    </source>
</reference>
<evidence type="ECO:0000256" key="4">
    <source>
        <dbReference type="ARBA" id="ARBA00022475"/>
    </source>
</evidence>
<proteinExistence type="inferred from homology"/>
<dbReference type="GO" id="GO:0043190">
    <property type="term" value="C:ATP-binding cassette (ABC) transporter complex"/>
    <property type="evidence" value="ECO:0007669"/>
    <property type="project" value="InterPro"/>
</dbReference>
<dbReference type="PANTHER" id="PTHR30614:SF20">
    <property type="entry name" value="GLUTAMINE TRANSPORT SYSTEM PERMEASE PROTEIN GLNP"/>
    <property type="match status" value="1"/>
</dbReference>
<evidence type="ECO:0000256" key="8">
    <source>
        <dbReference type="ARBA" id="ARBA00023136"/>
    </source>
</evidence>
<feature type="transmembrane region" description="Helical" evidence="9">
    <location>
        <begin position="20"/>
        <end position="43"/>
    </location>
</feature>
<dbReference type="PATRIC" id="fig|796937.3.peg.868"/>
<evidence type="ECO:0000256" key="7">
    <source>
        <dbReference type="ARBA" id="ARBA00022989"/>
    </source>
</evidence>
<feature type="transmembrane region" description="Helical" evidence="9">
    <location>
        <begin position="192"/>
        <end position="213"/>
    </location>
</feature>
<keyword evidence="7 9" id="KW-1133">Transmembrane helix</keyword>
<dbReference type="BioCyc" id="EBAC796937-HMP:GMGH-1682-MONOMER"/>
<keyword evidence="4" id="KW-1003">Cell membrane</keyword>
<dbReference type="RefSeq" id="WP_009525903.1">
    <property type="nucleotide sequence ID" value="NZ_JBQNBP010000032.1"/>
</dbReference>
<protein>
    <recommendedName>
        <fullName evidence="10">ABC transmembrane type-1 domain-containing protein</fullName>
    </recommendedName>
</protein>
<dbReference type="GO" id="GO:0006865">
    <property type="term" value="P:amino acid transport"/>
    <property type="evidence" value="ECO:0007669"/>
    <property type="project" value="UniProtKB-KW"/>
</dbReference>
<dbReference type="NCBIfam" id="TIGR01726">
    <property type="entry name" value="HEQRo_perm_3TM"/>
    <property type="match status" value="1"/>
</dbReference>
<dbReference type="InterPro" id="IPR043429">
    <property type="entry name" value="ArtM/GltK/GlnP/TcyL/YhdX-like"/>
</dbReference>
<comment type="caution">
    <text evidence="11">The sequence shown here is derived from an EMBL/GenBank/DDBJ whole genome shotgun (WGS) entry which is preliminary data.</text>
</comment>
<evidence type="ECO:0000313" key="12">
    <source>
        <dbReference type="Proteomes" id="UP000006437"/>
    </source>
</evidence>
<dbReference type="HOGENOM" id="CLU_019602_1_1_9"/>
<evidence type="ECO:0000256" key="1">
    <source>
        <dbReference type="ARBA" id="ARBA00004651"/>
    </source>
</evidence>
<dbReference type="InterPro" id="IPR010065">
    <property type="entry name" value="AA_ABC_transptr_permease_3TM"/>
</dbReference>
<feature type="domain" description="ABC transmembrane type-1" evidence="10">
    <location>
        <begin position="16"/>
        <end position="213"/>
    </location>
</feature>
<evidence type="ECO:0000256" key="5">
    <source>
        <dbReference type="ARBA" id="ARBA00022692"/>
    </source>
</evidence>
<dbReference type="InterPro" id="IPR035906">
    <property type="entry name" value="MetI-like_sf"/>
</dbReference>
<accession>G9WZS3</accession>
<evidence type="ECO:0000256" key="3">
    <source>
        <dbReference type="ARBA" id="ARBA00022448"/>
    </source>
</evidence>
<keyword evidence="6" id="KW-0029">Amino-acid transport</keyword>
<dbReference type="Pfam" id="PF00528">
    <property type="entry name" value="BPD_transp_1"/>
    <property type="match status" value="1"/>
</dbReference>
<evidence type="ECO:0000313" key="11">
    <source>
        <dbReference type="EMBL" id="EHL15703.1"/>
    </source>
</evidence>
<keyword evidence="3 9" id="KW-0813">Transport</keyword>
<sequence>MIEMLIKYSKIFLQGTYYTVGLSFVSVLIGTLIGLILALFRLADSKTMNFMVAKILNFIAALYVEVIRGTPLLVQIFLVKLGSYQIFNLDLPDIAIGIIAVSINSGAYVCEVIRSGIQAVDKGQMEAGRSLGMTYKMTMRLVILPQAVKNILPALCNEFVTVIKETSIVSYIGVTDLFYASKSIGSMTYDTLTPLFIIALIYLFITFTLSKLVRLLERRLSQSD</sequence>
<evidence type="ECO:0000256" key="6">
    <source>
        <dbReference type="ARBA" id="ARBA00022970"/>
    </source>
</evidence>
<dbReference type="Proteomes" id="UP000006437">
    <property type="component" value="Unassembled WGS sequence"/>
</dbReference>
<organism evidence="11 12">
    <name type="scientific">Peptoanaerobacter stomatis</name>
    <dbReference type="NCBI Taxonomy" id="796937"/>
    <lineage>
        <taxon>Bacteria</taxon>
        <taxon>Bacillati</taxon>
        <taxon>Bacillota</taxon>
        <taxon>Clostridia</taxon>
        <taxon>Peptostreptococcales</taxon>
        <taxon>Filifactoraceae</taxon>
        <taxon>Peptoanaerobacter</taxon>
    </lineage>
</organism>
<dbReference type="EMBL" id="AFZE01000009">
    <property type="protein sequence ID" value="EHL15703.1"/>
    <property type="molecule type" value="Genomic_DNA"/>
</dbReference>
<name>G9WZS3_9FIRM</name>
<dbReference type="CDD" id="cd06261">
    <property type="entry name" value="TM_PBP2"/>
    <property type="match status" value="1"/>
</dbReference>
<keyword evidence="5 9" id="KW-0812">Transmembrane</keyword>
<feature type="transmembrane region" description="Helical" evidence="9">
    <location>
        <begin position="55"/>
        <end position="78"/>
    </location>
</feature>
<evidence type="ECO:0000256" key="9">
    <source>
        <dbReference type="RuleBase" id="RU363032"/>
    </source>
</evidence>
<gene>
    <name evidence="11" type="ORF">HMPREF9629_01674</name>
</gene>
<keyword evidence="8 9" id="KW-0472">Membrane</keyword>
<dbReference type="GO" id="GO:0022857">
    <property type="term" value="F:transmembrane transporter activity"/>
    <property type="evidence" value="ECO:0007669"/>
    <property type="project" value="InterPro"/>
</dbReference>
<dbReference type="FunFam" id="1.10.3720.10:FF:000033">
    <property type="entry name" value="Polar amino acid ABC transporter permease"/>
    <property type="match status" value="1"/>
</dbReference>
<dbReference type="InterPro" id="IPR000515">
    <property type="entry name" value="MetI-like"/>
</dbReference>
<dbReference type="PANTHER" id="PTHR30614">
    <property type="entry name" value="MEMBRANE COMPONENT OF AMINO ACID ABC TRANSPORTER"/>
    <property type="match status" value="1"/>
</dbReference>
<dbReference type="SUPFAM" id="SSF161098">
    <property type="entry name" value="MetI-like"/>
    <property type="match status" value="1"/>
</dbReference>
<dbReference type="AlphaFoldDB" id="G9WZS3"/>
<evidence type="ECO:0000259" key="10">
    <source>
        <dbReference type="PROSITE" id="PS50928"/>
    </source>
</evidence>
<comment type="subcellular location">
    <subcellularLocation>
        <location evidence="1 9">Cell membrane</location>
        <topology evidence="1 9">Multi-pass membrane protein</topology>
    </subcellularLocation>
</comment>
<dbReference type="Gene3D" id="1.10.3720.10">
    <property type="entry name" value="MetI-like"/>
    <property type="match status" value="1"/>
</dbReference>
<dbReference type="PROSITE" id="PS50928">
    <property type="entry name" value="ABC_TM1"/>
    <property type="match status" value="1"/>
</dbReference>
<evidence type="ECO:0000256" key="2">
    <source>
        <dbReference type="ARBA" id="ARBA00010072"/>
    </source>
</evidence>
<comment type="similarity">
    <text evidence="2">Belongs to the binding-protein-dependent transport system permease family. HisMQ subfamily.</text>
</comment>